<dbReference type="Proteomes" id="UP000243887">
    <property type="component" value="Unassembled WGS sequence"/>
</dbReference>
<evidence type="ECO:0000313" key="1">
    <source>
        <dbReference type="EMBL" id="SFI96402.1"/>
    </source>
</evidence>
<dbReference type="RefSeq" id="WP_090677925.1">
    <property type="nucleotide sequence ID" value="NZ_FORU01000002.1"/>
</dbReference>
<evidence type="ECO:0000313" key="2">
    <source>
        <dbReference type="Proteomes" id="UP000243887"/>
    </source>
</evidence>
<dbReference type="STRING" id="1150112.SAMN04487893_102155"/>
<keyword evidence="2" id="KW-1185">Reference proteome</keyword>
<reference evidence="2" key="1">
    <citation type="submission" date="2016-10" db="EMBL/GenBank/DDBJ databases">
        <authorList>
            <person name="Varghese N."/>
            <person name="Submissions S."/>
        </authorList>
    </citation>
    <scope>NUCLEOTIDE SEQUENCE [LARGE SCALE GENOMIC DNA]</scope>
    <source>
        <strain evidence="2">DSM 26542</strain>
    </source>
</reference>
<accession>A0A1I3MHK2</accession>
<protein>
    <recommendedName>
        <fullName evidence="3">Tetratricopeptide repeat-containing protein</fullName>
    </recommendedName>
</protein>
<organism evidence="1 2">
    <name type="scientific">Myroides guanonis</name>
    <dbReference type="NCBI Taxonomy" id="1150112"/>
    <lineage>
        <taxon>Bacteria</taxon>
        <taxon>Pseudomonadati</taxon>
        <taxon>Bacteroidota</taxon>
        <taxon>Flavobacteriia</taxon>
        <taxon>Flavobacteriales</taxon>
        <taxon>Flavobacteriaceae</taxon>
        <taxon>Myroides</taxon>
    </lineage>
</organism>
<dbReference type="OrthoDB" id="594666at2"/>
<dbReference type="AlphaFoldDB" id="A0A1I3MHK2"/>
<sequence>MNTNDLHNILQNPNLIKSEDAPFLEELLHDFPYFQSARALYLQSLYKQKSFKYNTELKKTAAHTADRDILFEFITSTEFVSYKPFSLVTDIKEEQIEAKESKSNKLVDSLIQAITTLEKKSPKIAVDTTEDNKEDLNENRSTEIKLESNTIIENRVNLEQRLHIGEPLEFNKKEKHSFQEWLQLHKSGPINREKDEIKDGNYEFSDPKRQKKIDLIDKFIETNPKIITTKNMPLTPINIEVSIQDNSSLMTETLAKIYLEQKKYQKAIQAYEILILKYPEKSSFFADQIIDIKALQQHNS</sequence>
<evidence type="ECO:0008006" key="3">
    <source>
        <dbReference type="Google" id="ProtNLM"/>
    </source>
</evidence>
<gene>
    <name evidence="1" type="ORF">SAMN04487893_102155</name>
</gene>
<proteinExistence type="predicted"/>
<dbReference type="EMBL" id="FORU01000002">
    <property type="protein sequence ID" value="SFI96402.1"/>
    <property type="molecule type" value="Genomic_DNA"/>
</dbReference>
<name>A0A1I3MHK2_9FLAO</name>